<feature type="chain" id="PRO_5040861212" evidence="1">
    <location>
        <begin position="23"/>
        <end position="271"/>
    </location>
</feature>
<evidence type="ECO:0000313" key="2">
    <source>
        <dbReference type="EMBL" id="MCY1720714.1"/>
    </source>
</evidence>
<name>A0A9X3F513_9BACT</name>
<dbReference type="RefSeq" id="WP_343333047.1">
    <property type="nucleotide sequence ID" value="NZ_JAPOHD010000020.1"/>
</dbReference>
<dbReference type="EMBL" id="JAPOHD010000020">
    <property type="protein sequence ID" value="MCY1720714.1"/>
    <property type="molecule type" value="Genomic_DNA"/>
</dbReference>
<gene>
    <name evidence="2" type="ORF">OU798_10190</name>
</gene>
<organism evidence="2 3">
    <name type="scientific">Draconibacterium aestuarii</name>
    <dbReference type="NCBI Taxonomy" id="2998507"/>
    <lineage>
        <taxon>Bacteria</taxon>
        <taxon>Pseudomonadati</taxon>
        <taxon>Bacteroidota</taxon>
        <taxon>Bacteroidia</taxon>
        <taxon>Marinilabiliales</taxon>
        <taxon>Prolixibacteraceae</taxon>
        <taxon>Draconibacterium</taxon>
    </lineage>
</organism>
<accession>A0A9X3F513</accession>
<evidence type="ECO:0000313" key="3">
    <source>
        <dbReference type="Proteomes" id="UP001145087"/>
    </source>
</evidence>
<protein>
    <submittedName>
        <fullName evidence="2">Uncharacterized protein</fullName>
    </submittedName>
</protein>
<sequence length="271" mass="30446">MKTLLKLLLLTGLALITLCAVAQKQKNIVIDPSLEANSEALKIKLGTQVMGKMAKYQFGEYAVVEGRAGRTKTSERSNLLDTRQEVKAKSNFSFVMADNADNRATIHAFVDQEIRETREQKLIAFFYTGEDELLLNKHNFSATIFLNKDTANLWLLFMNRETGSRSENTGRAFLTNGERKILILSASSDKNGTDSRKIPARGYELVENDRALSALQYYGGGVLGLNKGLVWIDKQLEPPQKLVLSSAMTALLHLHYNELSEMDSPDFYDDW</sequence>
<dbReference type="Proteomes" id="UP001145087">
    <property type="component" value="Unassembled WGS sequence"/>
</dbReference>
<feature type="signal peptide" evidence="1">
    <location>
        <begin position="1"/>
        <end position="22"/>
    </location>
</feature>
<dbReference type="AlphaFoldDB" id="A0A9X3F513"/>
<evidence type="ECO:0000256" key="1">
    <source>
        <dbReference type="SAM" id="SignalP"/>
    </source>
</evidence>
<comment type="caution">
    <text evidence="2">The sequence shown here is derived from an EMBL/GenBank/DDBJ whole genome shotgun (WGS) entry which is preliminary data.</text>
</comment>
<keyword evidence="3" id="KW-1185">Reference proteome</keyword>
<proteinExistence type="predicted"/>
<keyword evidence="1" id="KW-0732">Signal</keyword>
<reference evidence="2" key="1">
    <citation type="submission" date="2022-11" db="EMBL/GenBank/DDBJ databases">
        <title>Marilongibacter aestuarii gen. nov., sp. nov., isolated from tidal flat sediment.</title>
        <authorList>
            <person name="Jiayan W."/>
        </authorList>
    </citation>
    <scope>NUCLEOTIDE SEQUENCE</scope>
    <source>
        <strain evidence="2">Z1-6</strain>
    </source>
</reference>